<evidence type="ECO:0000313" key="2">
    <source>
        <dbReference type="EMBL" id="KAJ7699645.1"/>
    </source>
</evidence>
<proteinExistence type="predicted"/>
<dbReference type="AlphaFoldDB" id="A0AAD7DUH6"/>
<dbReference type="EMBL" id="JARKIE010000022">
    <property type="protein sequence ID" value="KAJ7699645.1"/>
    <property type="molecule type" value="Genomic_DNA"/>
</dbReference>
<comment type="caution">
    <text evidence="2">The sequence shown here is derived from an EMBL/GenBank/DDBJ whole genome shotgun (WGS) entry which is preliminary data.</text>
</comment>
<reference evidence="2" key="1">
    <citation type="submission" date="2023-03" db="EMBL/GenBank/DDBJ databases">
        <title>Massive genome expansion in bonnet fungi (Mycena s.s.) driven by repeated elements and novel gene families across ecological guilds.</title>
        <authorList>
            <consortium name="Lawrence Berkeley National Laboratory"/>
            <person name="Harder C.B."/>
            <person name="Miyauchi S."/>
            <person name="Viragh M."/>
            <person name="Kuo A."/>
            <person name="Thoen E."/>
            <person name="Andreopoulos B."/>
            <person name="Lu D."/>
            <person name="Skrede I."/>
            <person name="Drula E."/>
            <person name="Henrissat B."/>
            <person name="Morin E."/>
            <person name="Kohler A."/>
            <person name="Barry K."/>
            <person name="LaButti K."/>
            <person name="Morin E."/>
            <person name="Salamov A."/>
            <person name="Lipzen A."/>
            <person name="Mereny Z."/>
            <person name="Hegedus B."/>
            <person name="Baldrian P."/>
            <person name="Stursova M."/>
            <person name="Weitz H."/>
            <person name="Taylor A."/>
            <person name="Grigoriev I.V."/>
            <person name="Nagy L.G."/>
            <person name="Martin F."/>
            <person name="Kauserud H."/>
        </authorList>
    </citation>
    <scope>NUCLEOTIDE SEQUENCE</scope>
    <source>
        <strain evidence="2">CBHHK067</strain>
    </source>
</reference>
<sequence>MPVRSTAYISVLPHPGPPPTCPLPLLPTKVKAVKRAHPTPVPMKKVSPPGPKLPEGYAFVPLLAPERGAQAETRGLPNDYQYYQQSPPCEAPGTQGRFGRRVVLLPKRGDDLSDGVMKVKPRVQGPFCWRRATDDGPSGCGWIRRAMELDDDVSDGHEGSMVARFGSHFGTPQPNSLSTCDTDDGESGKFNGRPLLPTGDTDDVLYLSDGPMAIGRSQGVITTDILGGFLGSGGSFARFEYELWGIFWFRLGSEADWTVLIHVGRRMLSILLCRIGFGDITRELRRFGFWGILHGIKATFVGPHLGTLATGRRFFLCGFWLLPLFGFWELLLA</sequence>
<protein>
    <submittedName>
        <fullName evidence="2">Uncharacterized protein</fullName>
    </submittedName>
</protein>
<feature type="region of interest" description="Disordered" evidence="1">
    <location>
        <begin position="1"/>
        <end position="20"/>
    </location>
</feature>
<gene>
    <name evidence="2" type="ORF">B0H17DRAFT_1129245</name>
</gene>
<evidence type="ECO:0000313" key="3">
    <source>
        <dbReference type="Proteomes" id="UP001221757"/>
    </source>
</evidence>
<accession>A0AAD7DUH6</accession>
<name>A0AAD7DUH6_MYCRO</name>
<feature type="region of interest" description="Disordered" evidence="1">
    <location>
        <begin position="173"/>
        <end position="193"/>
    </location>
</feature>
<dbReference type="Proteomes" id="UP001221757">
    <property type="component" value="Unassembled WGS sequence"/>
</dbReference>
<keyword evidence="3" id="KW-1185">Reference proteome</keyword>
<evidence type="ECO:0000256" key="1">
    <source>
        <dbReference type="SAM" id="MobiDB-lite"/>
    </source>
</evidence>
<organism evidence="2 3">
    <name type="scientific">Mycena rosella</name>
    <name type="common">Pink bonnet</name>
    <name type="synonym">Agaricus rosellus</name>
    <dbReference type="NCBI Taxonomy" id="1033263"/>
    <lineage>
        <taxon>Eukaryota</taxon>
        <taxon>Fungi</taxon>
        <taxon>Dikarya</taxon>
        <taxon>Basidiomycota</taxon>
        <taxon>Agaricomycotina</taxon>
        <taxon>Agaricomycetes</taxon>
        <taxon>Agaricomycetidae</taxon>
        <taxon>Agaricales</taxon>
        <taxon>Marasmiineae</taxon>
        <taxon>Mycenaceae</taxon>
        <taxon>Mycena</taxon>
    </lineage>
</organism>